<gene>
    <name evidence="3" type="ORF">BRCON_2646</name>
</gene>
<dbReference type="Proteomes" id="UP000262583">
    <property type="component" value="Chromosome"/>
</dbReference>
<sequence>MSIEPVISQRAMRLAEEYRRALLDEILAFWIRYSPDHECGGYFTCLERDGRVYDTDKFTWLQARQVWTFSMLYNRFEKRDEWLEIARLGAEFLRRHVRDENGHWYFSLTRDGRPLVQPYNIFSECFGAMAFAQYALATGSDEAATIARQAWEVILTRRANPKGRFSKIVPGTRPMISYTLPMILSNLVLEMEPLLPAETVERTISECVDTLMNNFVDAERGIVFEHVAPDRSHPDTFEGRLINPGHGLEGMWFMMAIGERRNDWALIRRAIEVTFNVLEFGWDVAYGGIYYFMDAKGKPPLQLEWDQKLWWVHAEALVALAKAIRLAPDEKTRQRAWEWYKRVHEYTWSHFPDPEFGEWFGYLHREGHRVNNLKGGKWKGCYHLPRAFYVCMREFERLAQQGPAPPKGTQC</sequence>
<reference evidence="3 4" key="1">
    <citation type="submission" date="2018-05" db="EMBL/GenBank/DDBJ databases">
        <title>A metagenomic window into the 2 km-deep terrestrial subsurface aquifer revealed taxonomically and functionally diverse microbial community comprising novel uncultured bacterial lineages.</title>
        <authorList>
            <person name="Kadnikov V.V."/>
            <person name="Mardanov A.V."/>
            <person name="Beletsky A.V."/>
            <person name="Banks D."/>
            <person name="Pimenov N.V."/>
            <person name="Frank Y.A."/>
            <person name="Karnachuk O.V."/>
            <person name="Ravin N.V."/>
        </authorList>
    </citation>
    <scope>NUCLEOTIDE SEQUENCE [LARGE SCALE GENOMIC DNA]</scope>
    <source>
        <strain evidence="3">BY</strain>
    </source>
</reference>
<protein>
    <submittedName>
        <fullName evidence="3">N-acylglucosamine 2-epimerase</fullName>
    </submittedName>
</protein>
<dbReference type="EMBL" id="CP030759">
    <property type="protein sequence ID" value="AXA37388.1"/>
    <property type="molecule type" value="Genomic_DNA"/>
</dbReference>
<dbReference type="InterPro" id="IPR012341">
    <property type="entry name" value="6hp_glycosidase-like_sf"/>
</dbReference>
<dbReference type="Pfam" id="PF07221">
    <property type="entry name" value="GlcNAc_2-epim"/>
    <property type="match status" value="1"/>
</dbReference>
<dbReference type="AlphaFoldDB" id="A0A2Z4Y988"/>
<evidence type="ECO:0000256" key="1">
    <source>
        <dbReference type="ARBA" id="ARBA00008558"/>
    </source>
</evidence>
<keyword evidence="2" id="KW-0413">Isomerase</keyword>
<dbReference type="Gene3D" id="1.50.10.10">
    <property type="match status" value="1"/>
</dbReference>
<proteinExistence type="inferred from homology"/>
<evidence type="ECO:0000313" key="3">
    <source>
        <dbReference type="EMBL" id="AXA37388.1"/>
    </source>
</evidence>
<accession>A0A2Z4Y988</accession>
<dbReference type="InterPro" id="IPR008928">
    <property type="entry name" value="6-hairpin_glycosidase_sf"/>
</dbReference>
<dbReference type="GO" id="GO:0016853">
    <property type="term" value="F:isomerase activity"/>
    <property type="evidence" value="ECO:0007669"/>
    <property type="project" value="UniProtKB-KW"/>
</dbReference>
<dbReference type="KEGG" id="schv:BRCON_2646"/>
<organism evidence="3 4">
    <name type="scientific">Sumerlaea chitinivorans</name>
    <dbReference type="NCBI Taxonomy" id="2250252"/>
    <lineage>
        <taxon>Bacteria</taxon>
        <taxon>Candidatus Sumerlaeota</taxon>
        <taxon>Candidatus Sumerlaeia</taxon>
        <taxon>Candidatus Sumerlaeales</taxon>
        <taxon>Candidatus Sumerlaeaceae</taxon>
        <taxon>Candidatus Sumerlaea</taxon>
    </lineage>
</organism>
<dbReference type="FunFam" id="1.50.10.10:FF:000021">
    <property type="entry name" value="N-acylglucosamine 2-epimerase"/>
    <property type="match status" value="1"/>
</dbReference>
<dbReference type="InterPro" id="IPR010819">
    <property type="entry name" value="AGE/CE"/>
</dbReference>
<dbReference type="InterPro" id="IPR034116">
    <property type="entry name" value="AGE_dom"/>
</dbReference>
<dbReference type="GO" id="GO:0005975">
    <property type="term" value="P:carbohydrate metabolic process"/>
    <property type="evidence" value="ECO:0007669"/>
    <property type="project" value="InterPro"/>
</dbReference>
<evidence type="ECO:0000313" key="4">
    <source>
        <dbReference type="Proteomes" id="UP000262583"/>
    </source>
</evidence>
<dbReference type="SUPFAM" id="SSF48208">
    <property type="entry name" value="Six-hairpin glycosidases"/>
    <property type="match status" value="1"/>
</dbReference>
<dbReference type="PANTHER" id="PTHR15108">
    <property type="entry name" value="N-ACYLGLUCOSAMINE-2-EPIMERASE"/>
    <property type="match status" value="1"/>
</dbReference>
<comment type="similarity">
    <text evidence="1">Belongs to the N-acylglucosamine 2-epimerase family.</text>
</comment>
<name>A0A2Z4Y988_SUMC1</name>
<dbReference type="CDD" id="cd00249">
    <property type="entry name" value="AGE"/>
    <property type="match status" value="1"/>
</dbReference>
<evidence type="ECO:0000256" key="2">
    <source>
        <dbReference type="ARBA" id="ARBA00023235"/>
    </source>
</evidence>